<dbReference type="Pfam" id="PF04652">
    <property type="entry name" value="Vta1"/>
    <property type="match status" value="1"/>
</dbReference>
<dbReference type="PANTHER" id="PTHR12741:SF70">
    <property type="entry name" value="CALLOSE SYNTHASE 2-RELATED"/>
    <property type="match status" value="1"/>
</dbReference>
<dbReference type="Proteomes" id="UP000266723">
    <property type="component" value="Unassembled WGS sequence"/>
</dbReference>
<dbReference type="SMART" id="SM01205">
    <property type="entry name" value="FKS1_dom1"/>
    <property type="match status" value="1"/>
</dbReference>
<evidence type="ECO:0000313" key="4">
    <source>
        <dbReference type="EMBL" id="KAF3580357.1"/>
    </source>
</evidence>
<evidence type="ECO:0000256" key="2">
    <source>
        <dbReference type="ARBA" id="ARBA00023136"/>
    </source>
</evidence>
<evidence type="ECO:0000256" key="1">
    <source>
        <dbReference type="ARBA" id="ARBA00004308"/>
    </source>
</evidence>
<sequence>MSQAAGKLGMVTLDSEVVPSSLVEITPILRVANEVEASNPRVAYLCRFYAFEKASKLDHKSSGRGVRQFKTALLRRLEHEDVTTLAGRLQISDAREMQSFYQHYYKKYIQALLNAADKDYRAQLTKEYQTSSVLFEVLKAVNQTEDVEVPDEVLEAHTKVEEKIQIHVPYNNLPHDPDSQNLAITRFPKIQATVTALCNTRGLPWPAGHKMKLDEDMLDWLQTMFGFQKDNVANQRENLILLLANVHIPQFPRPEQQPKDADDSTRGSAAETAIYMSLSFNMGRGCKPKIHASVPLLYISPCMSSVSPVCGLPESETLHFELREEDVSSILGELGYSIDMAFELYGTLAGSVSPITGERVKPAYGGEDEAFLQKVVTPIDKTVAKEAKRSRGGKLKHPERRHYDDFNEYFWSVRCFQLGWPMRDDADLFCQTAEELRKSYRCFSAFALRRLFSIQRCSWRNDDVNDTFDKILKMITRRSPPEQSHPPAIISFPAISSGPQPCSAGQVYPSHGFPASSSTSLSTTSIRGSLPLSHGGPFRILVV</sequence>
<dbReference type="InterPro" id="IPR023175">
    <property type="entry name" value="Vta1/CALS_N_sf"/>
</dbReference>
<dbReference type="PANTHER" id="PTHR12741">
    <property type="entry name" value="LYST-INTERACTING PROTEIN LIP5 DOPAMINE RESPONSIVE PROTEIN DRG-1"/>
    <property type="match status" value="1"/>
</dbReference>
<accession>A0ABQ7DQR0</accession>
<dbReference type="Gene3D" id="1.25.40.270">
    <property type="entry name" value="Vacuolar protein sorting-associated protein vta1"/>
    <property type="match status" value="1"/>
</dbReference>
<name>A0ABQ7DQR0_BRACR</name>
<evidence type="ECO:0000313" key="5">
    <source>
        <dbReference type="Proteomes" id="UP000266723"/>
    </source>
</evidence>
<organism evidence="4 5">
    <name type="scientific">Brassica cretica</name>
    <name type="common">Mustard</name>
    <dbReference type="NCBI Taxonomy" id="69181"/>
    <lineage>
        <taxon>Eukaryota</taxon>
        <taxon>Viridiplantae</taxon>
        <taxon>Streptophyta</taxon>
        <taxon>Embryophyta</taxon>
        <taxon>Tracheophyta</taxon>
        <taxon>Spermatophyta</taxon>
        <taxon>Magnoliopsida</taxon>
        <taxon>eudicotyledons</taxon>
        <taxon>Gunneridae</taxon>
        <taxon>Pentapetalae</taxon>
        <taxon>rosids</taxon>
        <taxon>malvids</taxon>
        <taxon>Brassicales</taxon>
        <taxon>Brassicaceae</taxon>
        <taxon>Brassiceae</taxon>
        <taxon>Brassica</taxon>
    </lineage>
</organism>
<feature type="domain" description="1,3-beta-glucan synthase component FKS1-like" evidence="3">
    <location>
        <begin position="328"/>
        <end position="423"/>
    </location>
</feature>
<dbReference type="InterPro" id="IPR026899">
    <property type="entry name" value="FKS1-like_dom1"/>
</dbReference>
<dbReference type="Pfam" id="PF14288">
    <property type="entry name" value="FKS1_dom1"/>
    <property type="match status" value="1"/>
</dbReference>
<gene>
    <name evidence="4" type="ORF">DY000_02029862</name>
</gene>
<protein>
    <recommendedName>
        <fullName evidence="3">1,3-beta-glucan synthase component FKS1-like domain-containing protein</fullName>
    </recommendedName>
</protein>
<comment type="subcellular location">
    <subcellularLocation>
        <location evidence="1">Endomembrane system</location>
    </subcellularLocation>
</comment>
<reference evidence="4 5" key="1">
    <citation type="journal article" date="2020" name="BMC Genomics">
        <title>Intraspecific diversification of the crop wild relative Brassica cretica Lam. using demographic model selection.</title>
        <authorList>
            <person name="Kioukis A."/>
            <person name="Michalopoulou V.A."/>
            <person name="Briers L."/>
            <person name="Pirintsos S."/>
            <person name="Studholme D.J."/>
            <person name="Pavlidis P."/>
            <person name="Sarris P.F."/>
        </authorList>
    </citation>
    <scope>NUCLEOTIDE SEQUENCE [LARGE SCALE GENOMIC DNA]</scope>
    <source>
        <strain evidence="5">cv. PFS-1207/04</strain>
    </source>
</reference>
<proteinExistence type="predicted"/>
<dbReference type="EMBL" id="QGKV02000649">
    <property type="protein sequence ID" value="KAF3580357.1"/>
    <property type="molecule type" value="Genomic_DNA"/>
</dbReference>
<comment type="caution">
    <text evidence="4">The sequence shown here is derived from an EMBL/GenBank/DDBJ whole genome shotgun (WGS) entry which is preliminary data.</text>
</comment>
<dbReference type="InterPro" id="IPR039431">
    <property type="entry name" value="Vta1/CALS_N"/>
</dbReference>
<keyword evidence="5" id="KW-1185">Reference proteome</keyword>
<keyword evidence="2" id="KW-0472">Membrane</keyword>
<evidence type="ECO:0000259" key="3">
    <source>
        <dbReference type="SMART" id="SM01205"/>
    </source>
</evidence>